<dbReference type="AlphaFoldDB" id="A0A8E0RIR6"/>
<dbReference type="Pfam" id="PF00787">
    <property type="entry name" value="PX"/>
    <property type="match status" value="1"/>
</dbReference>
<reference evidence="3" key="1">
    <citation type="submission" date="2019-05" db="EMBL/GenBank/DDBJ databases">
        <title>Annotation for the trematode Fasciolopsis buski.</title>
        <authorList>
            <person name="Choi Y.-J."/>
        </authorList>
    </citation>
    <scope>NUCLEOTIDE SEQUENCE</scope>
    <source>
        <strain evidence="3">HT</strain>
        <tissue evidence="3">Whole worm</tissue>
    </source>
</reference>
<dbReference type="OrthoDB" id="10254720at2759"/>
<accession>A0A8E0RIR6</accession>
<evidence type="ECO:0000256" key="1">
    <source>
        <dbReference type="SAM" id="Phobius"/>
    </source>
</evidence>
<comment type="caution">
    <text evidence="3">The sequence shown here is derived from an EMBL/GenBank/DDBJ whole genome shotgun (WGS) entry which is preliminary data.</text>
</comment>
<dbReference type="GO" id="GO:0035091">
    <property type="term" value="F:phosphatidylinositol binding"/>
    <property type="evidence" value="ECO:0007669"/>
    <property type="project" value="InterPro"/>
</dbReference>
<dbReference type="InterPro" id="IPR036871">
    <property type="entry name" value="PX_dom_sf"/>
</dbReference>
<gene>
    <name evidence="3" type="ORF">FBUS_09718</name>
</gene>
<evidence type="ECO:0000313" key="3">
    <source>
        <dbReference type="EMBL" id="KAA0183420.1"/>
    </source>
</evidence>
<dbReference type="InterPro" id="IPR001683">
    <property type="entry name" value="PX_dom"/>
</dbReference>
<dbReference type="GO" id="GO:0097320">
    <property type="term" value="P:plasma membrane tubulation"/>
    <property type="evidence" value="ECO:0007669"/>
    <property type="project" value="TreeGrafter"/>
</dbReference>
<evidence type="ECO:0000313" key="4">
    <source>
        <dbReference type="Proteomes" id="UP000728185"/>
    </source>
</evidence>
<keyword evidence="1" id="KW-0472">Membrane</keyword>
<keyword evidence="4" id="KW-1185">Reference proteome</keyword>
<name>A0A8E0RIR6_9TREM</name>
<dbReference type="PANTHER" id="PTHR45827">
    <property type="entry name" value="SORTING NEXIN"/>
    <property type="match status" value="1"/>
</dbReference>
<proteinExistence type="predicted"/>
<dbReference type="GO" id="GO:0016197">
    <property type="term" value="P:endosomal transport"/>
    <property type="evidence" value="ECO:0007669"/>
    <property type="project" value="TreeGrafter"/>
</dbReference>
<keyword evidence="1" id="KW-0812">Transmembrane</keyword>
<dbReference type="SMART" id="SM00312">
    <property type="entry name" value="PX"/>
    <property type="match status" value="1"/>
</dbReference>
<dbReference type="Gene3D" id="3.30.1520.10">
    <property type="entry name" value="Phox-like domain"/>
    <property type="match status" value="1"/>
</dbReference>
<keyword evidence="1" id="KW-1133">Transmembrane helix</keyword>
<dbReference type="Proteomes" id="UP000728185">
    <property type="component" value="Unassembled WGS sequence"/>
</dbReference>
<organism evidence="3 4">
    <name type="scientific">Fasciolopsis buskii</name>
    <dbReference type="NCBI Taxonomy" id="27845"/>
    <lineage>
        <taxon>Eukaryota</taxon>
        <taxon>Metazoa</taxon>
        <taxon>Spiralia</taxon>
        <taxon>Lophotrochozoa</taxon>
        <taxon>Platyhelminthes</taxon>
        <taxon>Trematoda</taxon>
        <taxon>Digenea</taxon>
        <taxon>Plagiorchiida</taxon>
        <taxon>Echinostomata</taxon>
        <taxon>Echinostomatoidea</taxon>
        <taxon>Fasciolidae</taxon>
        <taxon>Fasciolopsis</taxon>
    </lineage>
</organism>
<dbReference type="SUPFAM" id="SSF64268">
    <property type="entry name" value="PX domain"/>
    <property type="match status" value="1"/>
</dbReference>
<feature type="domain" description="PX" evidence="2">
    <location>
        <begin position="1"/>
        <end position="154"/>
    </location>
</feature>
<dbReference type="GO" id="GO:0006897">
    <property type="term" value="P:endocytosis"/>
    <property type="evidence" value="ECO:0007669"/>
    <property type="project" value="TreeGrafter"/>
</dbReference>
<feature type="transmembrane region" description="Helical" evidence="1">
    <location>
        <begin position="68"/>
        <end position="87"/>
    </location>
</feature>
<evidence type="ECO:0000259" key="2">
    <source>
        <dbReference type="PROSITE" id="PS50195"/>
    </source>
</evidence>
<dbReference type="PANTHER" id="PTHR45827:SF1">
    <property type="entry name" value="SORTING NEXIN"/>
    <property type="match status" value="1"/>
</dbReference>
<dbReference type="PROSITE" id="PS50195">
    <property type="entry name" value="PX"/>
    <property type="match status" value="1"/>
</dbReference>
<dbReference type="GO" id="GO:0031410">
    <property type="term" value="C:cytoplasmic vesicle"/>
    <property type="evidence" value="ECO:0007669"/>
    <property type="project" value="TreeGrafter"/>
</dbReference>
<protein>
    <submittedName>
        <fullName evidence="3">Putative Sorting nexin</fullName>
    </submittedName>
</protein>
<dbReference type="EMBL" id="LUCM01011809">
    <property type="protein sequence ID" value="KAA0183420.1"/>
    <property type="molecule type" value="Genomic_DNA"/>
</dbReference>
<dbReference type="GO" id="GO:0005886">
    <property type="term" value="C:plasma membrane"/>
    <property type="evidence" value="ECO:0007669"/>
    <property type="project" value="TreeGrafter"/>
</dbReference>
<sequence>MLRSAYESIRISQFYFYVQLTKAHVSRRYKHFDWLYCRLVAKYPCVRIPPLPEKAITGKYVCYYSRSALCLVLIILYYLLAFIPTLANLRLSHINPLVLDYSAGGQLPAGRYEDEFVDERRKLLQMWLDRMCKHPVVAQSHVFIHFLTCTDVKRWKPGKREAETDRCQGGRFYFDVDSKDPPCALDYR</sequence>